<feature type="transmembrane region" description="Helical" evidence="10">
    <location>
        <begin position="487"/>
        <end position="507"/>
    </location>
</feature>
<feature type="transmembrane region" description="Helical" evidence="10">
    <location>
        <begin position="585"/>
        <end position="604"/>
    </location>
</feature>
<dbReference type="STRING" id="261654.GA0070611_6130"/>
<keyword evidence="17" id="KW-1185">Reference proteome</keyword>
<evidence type="ECO:0000313" key="17">
    <source>
        <dbReference type="Proteomes" id="UP000199385"/>
    </source>
</evidence>
<dbReference type="PANTHER" id="PTHR43373:SF1">
    <property type="entry name" value="NA(+)_H(+) ANTIPORTER SUBUNIT A"/>
    <property type="match status" value="1"/>
</dbReference>
<evidence type="ECO:0000259" key="14">
    <source>
        <dbReference type="Pfam" id="PF13244"/>
    </source>
</evidence>
<feature type="transmembrane region" description="Helical" evidence="10">
    <location>
        <begin position="674"/>
        <end position="693"/>
    </location>
</feature>
<feature type="transmembrane region" description="Helical" evidence="10">
    <location>
        <begin position="729"/>
        <end position="748"/>
    </location>
</feature>
<dbReference type="NCBIfam" id="NF009284">
    <property type="entry name" value="PRK12644.1"/>
    <property type="match status" value="1"/>
</dbReference>
<dbReference type="Pfam" id="PF00662">
    <property type="entry name" value="Proton_antipo_N"/>
    <property type="match status" value="1"/>
</dbReference>
<keyword evidence="4" id="KW-1003">Cell membrane</keyword>
<evidence type="ECO:0000256" key="8">
    <source>
        <dbReference type="ARBA" id="ARBA00023136"/>
    </source>
</evidence>
<feature type="transmembrane region" description="Helical" evidence="10">
    <location>
        <begin position="158"/>
        <end position="180"/>
    </location>
</feature>
<evidence type="ECO:0000256" key="7">
    <source>
        <dbReference type="ARBA" id="ARBA00023065"/>
    </source>
</evidence>
<keyword evidence="7" id="KW-0406">Ion transport</keyword>
<feature type="transmembrane region" description="Helical" evidence="10">
    <location>
        <begin position="816"/>
        <end position="835"/>
    </location>
</feature>
<proteinExistence type="predicted"/>
<feature type="transmembrane region" description="Helical" evidence="10">
    <location>
        <begin position="200"/>
        <end position="227"/>
    </location>
</feature>
<feature type="domain" description="MrpA C-terminal/MbhE" evidence="15">
    <location>
        <begin position="674"/>
        <end position="747"/>
    </location>
</feature>
<feature type="domain" description="NADH-Ubiquinone oxidoreductase (complex I) chain 5 N-terminal" evidence="12">
    <location>
        <begin position="63"/>
        <end position="108"/>
    </location>
</feature>
<keyword evidence="2" id="KW-0813">Transport</keyword>
<dbReference type="InterPro" id="IPR046806">
    <property type="entry name" value="MrpA_C/MbhE"/>
</dbReference>
<feature type="transmembrane region" description="Helical" evidence="10">
    <location>
        <begin position="267"/>
        <end position="287"/>
    </location>
</feature>
<dbReference type="Pfam" id="PF04039">
    <property type="entry name" value="MnhB"/>
    <property type="match status" value="1"/>
</dbReference>
<evidence type="ECO:0000259" key="15">
    <source>
        <dbReference type="Pfam" id="PF20501"/>
    </source>
</evidence>
<dbReference type="InterPro" id="IPR025383">
    <property type="entry name" value="MrpA_C/MbhD"/>
</dbReference>
<evidence type="ECO:0000256" key="1">
    <source>
        <dbReference type="ARBA" id="ARBA00004651"/>
    </source>
</evidence>
<name>A0A1A9ABD2_9ACTN</name>
<feature type="domain" description="NADH:quinone oxidoreductase/Mrp antiporter transmembrane" evidence="11">
    <location>
        <begin position="125"/>
        <end position="406"/>
    </location>
</feature>
<feature type="transmembrane region" description="Helical" evidence="10">
    <location>
        <begin position="105"/>
        <end position="123"/>
    </location>
</feature>
<feature type="transmembrane region" description="Helical" evidence="10">
    <location>
        <begin position="129"/>
        <end position="146"/>
    </location>
</feature>
<feature type="transmembrane region" description="Helical" evidence="10">
    <location>
        <begin position="68"/>
        <end position="93"/>
    </location>
</feature>
<dbReference type="InterPro" id="IPR042106">
    <property type="entry name" value="Nuo/plastoQ_OxRdtase_6_NuoJ"/>
</dbReference>
<feature type="transmembrane region" description="Helical" evidence="10">
    <location>
        <begin position="294"/>
        <end position="313"/>
    </location>
</feature>
<dbReference type="GO" id="GO:0015297">
    <property type="term" value="F:antiporter activity"/>
    <property type="evidence" value="ECO:0007669"/>
    <property type="project" value="UniProtKB-KW"/>
</dbReference>
<dbReference type="InterPro" id="IPR001750">
    <property type="entry name" value="ND/Mrp_TM"/>
</dbReference>
<dbReference type="PANTHER" id="PTHR43373">
    <property type="entry name" value="NA(+)/H(+) ANTIPORTER SUBUNIT"/>
    <property type="match status" value="1"/>
</dbReference>
<evidence type="ECO:0000256" key="10">
    <source>
        <dbReference type="SAM" id="Phobius"/>
    </source>
</evidence>
<dbReference type="InterPro" id="IPR001516">
    <property type="entry name" value="Proton_antipo_N"/>
</dbReference>
<dbReference type="PATRIC" id="fig|261654.4.peg.6204"/>
<evidence type="ECO:0000256" key="9">
    <source>
        <dbReference type="RuleBase" id="RU000320"/>
    </source>
</evidence>
<feature type="transmembrane region" description="Helical" evidence="10">
    <location>
        <begin position="319"/>
        <end position="343"/>
    </location>
</feature>
<accession>A0A1A9ABD2</accession>
<evidence type="ECO:0000259" key="11">
    <source>
        <dbReference type="Pfam" id="PF00361"/>
    </source>
</evidence>
<keyword evidence="3" id="KW-0050">Antiport</keyword>
<evidence type="ECO:0000256" key="5">
    <source>
        <dbReference type="ARBA" id="ARBA00022692"/>
    </source>
</evidence>
<feature type="transmembrane region" description="Helical" evidence="10">
    <location>
        <begin position="364"/>
        <end position="387"/>
    </location>
</feature>
<dbReference type="Pfam" id="PF13244">
    <property type="entry name" value="MbhD"/>
    <property type="match status" value="1"/>
</dbReference>
<sequence>MLVLLILHLMAALLAPLLVRWWGPRACYPLALAPAATFGWAVAHTGAVRDGGAVVETYPWIPQLRFDLALRVTTLGWLMLLLVGGVGALVLVYSARYFHAGSAGLARFAGVMVAFAGAMVGLVISDDLLLLYVFWELTTVFSYLLIGHSTERRSSRWAAAQALTVTTLGGLAMLVGFLLLGQHAGGYRWSTIAAAPLPGGGYLVTAVLLVLAGALAKSAVFPFNAWLPVAMAAPTPVSAYLHAAAMVKAGVFLVGLLGPVLAHAGPWRPVTTVAGLVTLVAGGWAALRQTDLKLLLAYGTVSQLGLLTVVLGVGTPQAALAGVALLAAHALFKAALFLVVGALDHGAGSRDLRELSRVGREAPLLAGVATLAAASMAGLPPLLGFVAKEAVLAAFTDRPLVLAVLVAGIALTVGYSVRFLWGAFATRPGVPTTGIERPPAAMVVPAALLALAGLAAGVAAGPFGALLRPYAELFGPVEEGLALWHGPTLALGLSAVAIGGGVLLHLARGPLAPALARLRIPVGGNQGYEWVTHRFDRVAIEVTGATQRGSLPQYLGTVLLALVLVPGAAMLLSRPWRTGIALWDSPVQLLVCLVIAVAALLAVGARRRLTAMLLVGVTGYGTAMMFVLYGAPDLALTQFLVETATIAVFVLVLRRLPERFSARPLRRSRWVRRGIGVAAGLVLAGLALAASGARRVPSISAAFPELAVAQGYGRNVVNVTLVDIRAWDTMGEIAVLVVTATGVASLIFERSRTGPRPRRPRPTAPRADRRTVWLRGGTTLHARRRSIVFEVVTRLIFHTVLLFSLFLLFSGHNAPGGGFSGGLVAGLALALRYLAGGRYELAEAAPVGAGTVLGAGLGVSVGTGVLGLLLSGDVLQSVKVNLWLPLVGHFYLVTSLFFDIGVYLVVVGLVLDILRSLGAEVDRHVEAAGEPSRGLVVEREGDRT</sequence>
<dbReference type="RefSeq" id="WP_091673692.1">
    <property type="nucleotide sequence ID" value="NZ_LT594323.1"/>
</dbReference>
<feature type="transmembrane region" description="Helical" evidence="10">
    <location>
        <begin position="791"/>
        <end position="810"/>
    </location>
</feature>
<dbReference type="Proteomes" id="UP000199385">
    <property type="component" value="Chromosome I"/>
</dbReference>
<evidence type="ECO:0000313" key="16">
    <source>
        <dbReference type="EMBL" id="SBT53451.1"/>
    </source>
</evidence>
<keyword evidence="5 9" id="KW-0812">Transmembrane</keyword>
<feature type="transmembrane region" description="Helical" evidence="10">
    <location>
        <begin position="635"/>
        <end position="653"/>
    </location>
</feature>
<feature type="transmembrane region" description="Helical" evidence="10">
    <location>
        <begin position="399"/>
        <end position="421"/>
    </location>
</feature>
<feature type="domain" description="MrpA C-terminal/MbhD" evidence="14">
    <location>
        <begin position="593"/>
        <end position="658"/>
    </location>
</feature>
<comment type="subcellular location">
    <subcellularLocation>
        <location evidence="1">Cell membrane</location>
        <topology evidence="1">Multi-pass membrane protein</topology>
    </subcellularLocation>
    <subcellularLocation>
        <location evidence="9">Membrane</location>
        <topology evidence="9">Multi-pass membrane protein</topology>
    </subcellularLocation>
</comment>
<keyword evidence="8 10" id="KW-0472">Membrane</keyword>
<evidence type="ECO:0000256" key="4">
    <source>
        <dbReference type="ARBA" id="ARBA00022475"/>
    </source>
</evidence>
<keyword evidence="6 10" id="KW-1133">Transmembrane helix</keyword>
<organism evidence="16 17">
    <name type="scientific">Micromonospora auratinigra</name>
    <dbReference type="NCBI Taxonomy" id="261654"/>
    <lineage>
        <taxon>Bacteria</taxon>
        <taxon>Bacillati</taxon>
        <taxon>Actinomycetota</taxon>
        <taxon>Actinomycetes</taxon>
        <taxon>Micromonosporales</taxon>
        <taxon>Micromonosporaceae</taxon>
        <taxon>Micromonospora</taxon>
    </lineage>
</organism>
<feature type="transmembrane region" description="Helical" evidence="10">
    <location>
        <begin position="554"/>
        <end position="573"/>
    </location>
</feature>
<dbReference type="InterPro" id="IPR050616">
    <property type="entry name" value="CPA3_Na-H_Antiporter_A"/>
</dbReference>
<feature type="transmembrane region" description="Helical" evidence="10">
    <location>
        <begin position="890"/>
        <end position="914"/>
    </location>
</feature>
<protein>
    <submittedName>
        <fullName evidence="16">Multicomponent Na+:H+ antiporter subunit A</fullName>
    </submittedName>
</protein>
<dbReference type="EMBL" id="LT594323">
    <property type="protein sequence ID" value="SBT53451.1"/>
    <property type="molecule type" value="Genomic_DNA"/>
</dbReference>
<evidence type="ECO:0000256" key="6">
    <source>
        <dbReference type="ARBA" id="ARBA00022989"/>
    </source>
</evidence>
<dbReference type="GO" id="GO:0006811">
    <property type="term" value="P:monoatomic ion transport"/>
    <property type="evidence" value="ECO:0007669"/>
    <property type="project" value="UniProtKB-KW"/>
</dbReference>
<dbReference type="GO" id="GO:0005886">
    <property type="term" value="C:plasma membrane"/>
    <property type="evidence" value="ECO:0007669"/>
    <property type="project" value="UniProtKB-SubCell"/>
</dbReference>
<dbReference type="Gene3D" id="1.20.120.1200">
    <property type="entry name" value="NADH-ubiquinone/plastoquinone oxidoreductase chain 6, subunit NuoJ"/>
    <property type="match status" value="1"/>
</dbReference>
<dbReference type="InterPro" id="IPR007182">
    <property type="entry name" value="MnhB"/>
</dbReference>
<feature type="transmembrane region" description="Helical" evidence="10">
    <location>
        <begin position="611"/>
        <end position="629"/>
    </location>
</feature>
<evidence type="ECO:0000259" key="13">
    <source>
        <dbReference type="Pfam" id="PF04039"/>
    </source>
</evidence>
<feature type="domain" description="Na+/H+ antiporter MnhB subunit-related protein" evidence="13">
    <location>
        <begin position="788"/>
        <end position="911"/>
    </location>
</feature>
<dbReference type="OrthoDB" id="9811798at2"/>
<feature type="transmembrane region" description="Helical" evidence="10">
    <location>
        <begin position="442"/>
        <end position="467"/>
    </location>
</feature>
<evidence type="ECO:0000256" key="2">
    <source>
        <dbReference type="ARBA" id="ARBA00022448"/>
    </source>
</evidence>
<evidence type="ECO:0000259" key="12">
    <source>
        <dbReference type="Pfam" id="PF00662"/>
    </source>
</evidence>
<dbReference type="Pfam" id="PF20501">
    <property type="entry name" value="MbhE"/>
    <property type="match status" value="1"/>
</dbReference>
<dbReference type="AlphaFoldDB" id="A0A1A9ABD2"/>
<dbReference type="PRINTS" id="PR01434">
    <property type="entry name" value="NADHDHGNASE5"/>
</dbReference>
<gene>
    <name evidence="16" type="ORF">GA0070611_6130</name>
</gene>
<feature type="transmembrane region" description="Helical" evidence="10">
    <location>
        <begin position="847"/>
        <end position="870"/>
    </location>
</feature>
<dbReference type="Pfam" id="PF00361">
    <property type="entry name" value="Proton_antipo_M"/>
    <property type="match status" value="1"/>
</dbReference>
<evidence type="ECO:0000256" key="3">
    <source>
        <dbReference type="ARBA" id="ARBA00022449"/>
    </source>
</evidence>
<reference evidence="17" key="1">
    <citation type="submission" date="2016-06" db="EMBL/GenBank/DDBJ databases">
        <authorList>
            <person name="Varghese N."/>
            <person name="Submissions Spin"/>
        </authorList>
    </citation>
    <scope>NUCLEOTIDE SEQUENCE [LARGE SCALE GENOMIC DNA]</scope>
    <source>
        <strain evidence="17">DSM 44815</strain>
    </source>
</reference>